<evidence type="ECO:0000256" key="8">
    <source>
        <dbReference type="PIRSR" id="PIRSR601461-1"/>
    </source>
</evidence>
<keyword evidence="4 10" id="KW-0064">Aspartyl protease</keyword>
<keyword evidence="7 9" id="KW-1015">Disulfide bond</keyword>
<dbReference type="GO" id="GO:0004190">
    <property type="term" value="F:aspartic-type endopeptidase activity"/>
    <property type="evidence" value="ECO:0007669"/>
    <property type="project" value="UniProtKB-KW"/>
</dbReference>
<organism evidence="13 14">
    <name type="scientific">Ambispora leptoticha</name>
    <dbReference type="NCBI Taxonomy" id="144679"/>
    <lineage>
        <taxon>Eukaryota</taxon>
        <taxon>Fungi</taxon>
        <taxon>Fungi incertae sedis</taxon>
        <taxon>Mucoromycota</taxon>
        <taxon>Glomeromycotina</taxon>
        <taxon>Glomeromycetes</taxon>
        <taxon>Archaeosporales</taxon>
        <taxon>Ambisporaceae</taxon>
        <taxon>Ambispora</taxon>
    </lineage>
</organism>
<gene>
    <name evidence="13" type="ORF">ALEPTO_LOCUS974</name>
</gene>
<evidence type="ECO:0000259" key="12">
    <source>
        <dbReference type="PROSITE" id="PS51767"/>
    </source>
</evidence>
<evidence type="ECO:0000256" key="2">
    <source>
        <dbReference type="ARBA" id="ARBA00022670"/>
    </source>
</evidence>
<dbReference type="FunFam" id="2.40.70.10:FF:000008">
    <property type="entry name" value="Cathepsin D"/>
    <property type="match status" value="1"/>
</dbReference>
<evidence type="ECO:0000256" key="6">
    <source>
        <dbReference type="ARBA" id="ARBA00023145"/>
    </source>
</evidence>
<dbReference type="PROSITE" id="PS00141">
    <property type="entry name" value="ASP_PROTEASE"/>
    <property type="match status" value="1"/>
</dbReference>
<feature type="active site" evidence="8">
    <location>
        <position position="256"/>
    </location>
</feature>
<dbReference type="CDD" id="cd05471">
    <property type="entry name" value="pepsin_like"/>
    <property type="match status" value="1"/>
</dbReference>
<dbReference type="GO" id="GO:0006508">
    <property type="term" value="P:proteolysis"/>
    <property type="evidence" value="ECO:0007669"/>
    <property type="project" value="UniProtKB-KW"/>
</dbReference>
<comment type="similarity">
    <text evidence="1 10">Belongs to the peptidase A1 family.</text>
</comment>
<keyword evidence="2 10" id="KW-0645">Protease</keyword>
<dbReference type="PROSITE" id="PS51767">
    <property type="entry name" value="PEPTIDASE_A1"/>
    <property type="match status" value="1"/>
</dbReference>
<name>A0A9N8VJB5_9GLOM</name>
<keyword evidence="6" id="KW-0865">Zymogen</keyword>
<evidence type="ECO:0000256" key="10">
    <source>
        <dbReference type="RuleBase" id="RU000454"/>
    </source>
</evidence>
<dbReference type="Pfam" id="PF00026">
    <property type="entry name" value="Asp"/>
    <property type="match status" value="1"/>
</dbReference>
<dbReference type="AlphaFoldDB" id="A0A9N8VJB5"/>
<dbReference type="InterPro" id="IPR021109">
    <property type="entry name" value="Peptidase_aspartic_dom_sf"/>
</dbReference>
<evidence type="ECO:0000313" key="14">
    <source>
        <dbReference type="Proteomes" id="UP000789508"/>
    </source>
</evidence>
<protein>
    <submittedName>
        <fullName evidence="13">4113_t:CDS:1</fullName>
    </submittedName>
</protein>
<dbReference type="InterPro" id="IPR033121">
    <property type="entry name" value="PEPTIDASE_A1"/>
</dbReference>
<feature type="active site" evidence="8">
    <location>
        <position position="69"/>
    </location>
</feature>
<evidence type="ECO:0000313" key="13">
    <source>
        <dbReference type="EMBL" id="CAG8450467.1"/>
    </source>
</evidence>
<accession>A0A9N8VJB5</accession>
<dbReference type="Proteomes" id="UP000789508">
    <property type="component" value="Unassembled WGS sequence"/>
</dbReference>
<dbReference type="SUPFAM" id="SSF50630">
    <property type="entry name" value="Acid proteases"/>
    <property type="match status" value="1"/>
</dbReference>
<comment type="caution">
    <text evidence="13">The sequence shown here is derived from an EMBL/GenBank/DDBJ whole genome shotgun (WGS) entry which is preliminary data.</text>
</comment>
<dbReference type="PANTHER" id="PTHR47966:SF75">
    <property type="entry name" value="ENDOPEPTIDASE (CTSD), PUTATIVE (AFU_ORTHOLOGUE AFUA_4G07040)-RELATED"/>
    <property type="match status" value="1"/>
</dbReference>
<feature type="domain" description="Peptidase A1" evidence="12">
    <location>
        <begin position="53"/>
        <end position="356"/>
    </location>
</feature>
<dbReference type="EMBL" id="CAJVPS010000091">
    <property type="protein sequence ID" value="CAG8450467.1"/>
    <property type="molecule type" value="Genomic_DNA"/>
</dbReference>
<feature type="disulfide bond" evidence="9">
    <location>
        <begin position="82"/>
        <end position="87"/>
    </location>
</feature>
<evidence type="ECO:0000256" key="7">
    <source>
        <dbReference type="ARBA" id="ARBA00023157"/>
    </source>
</evidence>
<dbReference type="InterPro" id="IPR001461">
    <property type="entry name" value="Aspartic_peptidase_A1"/>
</dbReference>
<evidence type="ECO:0000256" key="1">
    <source>
        <dbReference type="ARBA" id="ARBA00007447"/>
    </source>
</evidence>
<proteinExistence type="inferred from homology"/>
<dbReference type="PRINTS" id="PR00792">
    <property type="entry name" value="PEPSIN"/>
</dbReference>
<evidence type="ECO:0000256" key="3">
    <source>
        <dbReference type="ARBA" id="ARBA00022729"/>
    </source>
</evidence>
<evidence type="ECO:0000256" key="4">
    <source>
        <dbReference type="ARBA" id="ARBA00022750"/>
    </source>
</evidence>
<keyword evidence="3 11" id="KW-0732">Signal</keyword>
<sequence>MHAFYVFSSLISLLLFVDALPHKRSTPIKIPLKKSITNEIVLDEVDGGLDIEYYGPITIGNQNFKVKFDTGSADLWVPSVDCVKVACYNKTRYNKDKDPTFKALNNNFYVEYASGFASGKSGQSDFSIAGLQVKGQSFGLVDELSENRKNKPYDGLMGMAYDNLSDNKQKTPITLLAEQGLIDPIFAFKLGRDADKTASELTIGGWDSMFNNKIYWTNVVTSKSKGYYYWEIPLDDSFVNGKSLGLGFQNRTVIVDTGTTIIFVPPQDAKEIYKGIHGTNGTFFFPCHNAPKVSLKFGGKTWDIDIRDLVTSVGNGYCIGNIREDPTSITQWTLGDTFLKNVYSVFDQSTNRVGFASLI</sequence>
<feature type="chain" id="PRO_5040307816" evidence="11">
    <location>
        <begin position="20"/>
        <end position="359"/>
    </location>
</feature>
<evidence type="ECO:0000256" key="9">
    <source>
        <dbReference type="PIRSR" id="PIRSR601461-2"/>
    </source>
</evidence>
<evidence type="ECO:0000256" key="11">
    <source>
        <dbReference type="SAM" id="SignalP"/>
    </source>
</evidence>
<evidence type="ECO:0000256" key="5">
    <source>
        <dbReference type="ARBA" id="ARBA00022801"/>
    </source>
</evidence>
<dbReference type="InterPro" id="IPR034164">
    <property type="entry name" value="Pepsin-like_dom"/>
</dbReference>
<dbReference type="PANTHER" id="PTHR47966">
    <property type="entry name" value="BETA-SITE APP-CLEAVING ENZYME, ISOFORM A-RELATED"/>
    <property type="match status" value="1"/>
</dbReference>
<keyword evidence="5 10" id="KW-0378">Hydrolase</keyword>
<dbReference type="InterPro" id="IPR001969">
    <property type="entry name" value="Aspartic_peptidase_AS"/>
</dbReference>
<feature type="signal peptide" evidence="11">
    <location>
        <begin position="1"/>
        <end position="19"/>
    </location>
</feature>
<reference evidence="13" key="1">
    <citation type="submission" date="2021-06" db="EMBL/GenBank/DDBJ databases">
        <authorList>
            <person name="Kallberg Y."/>
            <person name="Tangrot J."/>
            <person name="Rosling A."/>
        </authorList>
    </citation>
    <scope>NUCLEOTIDE SEQUENCE</scope>
    <source>
        <strain evidence="13">FL130A</strain>
    </source>
</reference>
<dbReference type="Gene3D" id="2.40.70.10">
    <property type="entry name" value="Acid Proteases"/>
    <property type="match status" value="2"/>
</dbReference>
<keyword evidence="14" id="KW-1185">Reference proteome</keyword>
<dbReference type="OrthoDB" id="15189at2759"/>